<keyword evidence="3" id="KW-0333">Golgi apparatus</keyword>
<dbReference type="Pfam" id="PF01531">
    <property type="entry name" value="Glyco_transf_11"/>
    <property type="match status" value="1"/>
</dbReference>
<sequence length="379" mass="43890">MRSRSKLDTDLPGGRSRPSQARIAMKATTRPQMILFLRRFLASPKGRWLLLAAGAGLFFGCLVVISNIENIVRTVRLPEWNIYRFDCLSPPKRSLSSKETLYISHNFHPKVGLGNLMFIYASLWAIAKRSALKPTINHTKLHDAFRIDLPAESFFYLSDCNNYVLGMEECCMYDQRTEHIPQLAPGQNISLWGYLQSWRYFHPEFENDIRRQFTFKDEINRRAEELIQGFRSKSGDKLEGRPTVGIHIRRGDVTEEASYQFGHTVPPREYFAHAMDHLKTKGVIDPIYIVCTNDVEWSRQNLVGFDIHFVEHEGPYVDLAILVKMDHLILTTGTYTFFAGYLSSARNVIYYKNYPRPGSDFAKQTDLKSFWLPEWIAME</sequence>
<comment type="similarity">
    <text evidence="3">Belongs to the glycosyltransferase 11 family.</text>
</comment>
<dbReference type="CDD" id="cd11301">
    <property type="entry name" value="Fut1_Fut2_like"/>
    <property type="match status" value="1"/>
</dbReference>
<dbReference type="EMBL" id="BDGG01000001">
    <property type="protein sequence ID" value="GAU90213.1"/>
    <property type="molecule type" value="Genomic_DNA"/>
</dbReference>
<keyword evidence="3" id="KW-0325">Glycoprotein</keyword>
<dbReference type="Proteomes" id="UP000186922">
    <property type="component" value="Unassembled WGS sequence"/>
</dbReference>
<comment type="pathway">
    <text evidence="3">Protein modification; protein glycosylation.</text>
</comment>
<keyword evidence="1 3" id="KW-0328">Glycosyltransferase</keyword>
<dbReference type="GO" id="GO:0005975">
    <property type="term" value="P:carbohydrate metabolic process"/>
    <property type="evidence" value="ECO:0007669"/>
    <property type="project" value="InterPro"/>
</dbReference>
<evidence type="ECO:0000256" key="4">
    <source>
        <dbReference type="SAM" id="MobiDB-lite"/>
    </source>
</evidence>
<keyword evidence="3" id="KW-0472">Membrane</keyword>
<comment type="caution">
    <text evidence="5">The sequence shown here is derived from an EMBL/GenBank/DDBJ whole genome shotgun (WGS) entry which is preliminary data.</text>
</comment>
<evidence type="ECO:0000256" key="2">
    <source>
        <dbReference type="ARBA" id="ARBA00022679"/>
    </source>
</evidence>
<dbReference type="PANTHER" id="PTHR11927">
    <property type="entry name" value="GALACTOSIDE 2-L-FUCOSYLTRANSFERASE"/>
    <property type="match status" value="1"/>
</dbReference>
<keyword evidence="6" id="KW-1185">Reference proteome</keyword>
<keyword evidence="3" id="KW-1133">Transmembrane helix</keyword>
<dbReference type="GO" id="GO:0032580">
    <property type="term" value="C:Golgi cisterna membrane"/>
    <property type="evidence" value="ECO:0007669"/>
    <property type="project" value="UniProtKB-SubCell"/>
</dbReference>
<evidence type="ECO:0000256" key="3">
    <source>
        <dbReference type="RuleBase" id="RU363129"/>
    </source>
</evidence>
<comment type="subcellular location">
    <subcellularLocation>
        <location evidence="3">Golgi apparatus</location>
        <location evidence="3">Golgi stack membrane</location>
        <topology evidence="3">Single-pass type II membrane protein</topology>
    </subcellularLocation>
</comment>
<dbReference type="EC" id="2.4.1.-" evidence="3"/>
<accession>A0A1D1UV24</accession>
<keyword evidence="3" id="KW-0812">Transmembrane</keyword>
<dbReference type="InterPro" id="IPR002516">
    <property type="entry name" value="Glyco_trans_11"/>
</dbReference>
<feature type="region of interest" description="Disordered" evidence="4">
    <location>
        <begin position="1"/>
        <end position="22"/>
    </location>
</feature>
<keyword evidence="3" id="KW-0735">Signal-anchor</keyword>
<dbReference type="PANTHER" id="PTHR11927:SF9">
    <property type="entry name" value="L-FUCOSYLTRANSFERASE"/>
    <property type="match status" value="1"/>
</dbReference>
<keyword evidence="2 3" id="KW-0808">Transferase</keyword>
<evidence type="ECO:0000313" key="6">
    <source>
        <dbReference type="Proteomes" id="UP000186922"/>
    </source>
</evidence>
<proteinExistence type="inferred from homology"/>
<feature type="transmembrane region" description="Helical" evidence="3">
    <location>
        <begin position="48"/>
        <end position="68"/>
    </location>
</feature>
<gene>
    <name evidence="5" type="primary">RvY_02663-1</name>
    <name evidence="5" type="synonym">RvY_02663.1</name>
    <name evidence="5" type="ORF">RvY_02663</name>
</gene>
<evidence type="ECO:0000313" key="5">
    <source>
        <dbReference type="EMBL" id="GAU90213.1"/>
    </source>
</evidence>
<dbReference type="OrthoDB" id="3226at2759"/>
<reference evidence="5 6" key="1">
    <citation type="journal article" date="2016" name="Nat. Commun.">
        <title>Extremotolerant tardigrade genome and improved radiotolerance of human cultured cells by tardigrade-unique protein.</title>
        <authorList>
            <person name="Hashimoto T."/>
            <person name="Horikawa D.D."/>
            <person name="Saito Y."/>
            <person name="Kuwahara H."/>
            <person name="Kozuka-Hata H."/>
            <person name="Shin-I T."/>
            <person name="Minakuchi Y."/>
            <person name="Ohishi K."/>
            <person name="Motoyama A."/>
            <person name="Aizu T."/>
            <person name="Enomoto A."/>
            <person name="Kondo K."/>
            <person name="Tanaka S."/>
            <person name="Hara Y."/>
            <person name="Koshikawa S."/>
            <person name="Sagara H."/>
            <person name="Miura T."/>
            <person name="Yokobori S."/>
            <person name="Miyagawa K."/>
            <person name="Suzuki Y."/>
            <person name="Kubo T."/>
            <person name="Oyama M."/>
            <person name="Kohara Y."/>
            <person name="Fujiyama A."/>
            <person name="Arakawa K."/>
            <person name="Katayama T."/>
            <person name="Toyoda A."/>
            <person name="Kunieda T."/>
        </authorList>
    </citation>
    <scope>NUCLEOTIDE SEQUENCE [LARGE SCALE GENOMIC DNA]</scope>
    <source>
        <strain evidence="5 6">YOKOZUNA-1</strain>
    </source>
</reference>
<evidence type="ECO:0000256" key="1">
    <source>
        <dbReference type="ARBA" id="ARBA00022676"/>
    </source>
</evidence>
<protein>
    <recommendedName>
        <fullName evidence="3">L-Fucosyltransferase</fullName>
        <ecNumber evidence="3">2.4.1.-</ecNumber>
    </recommendedName>
</protein>
<dbReference type="AlphaFoldDB" id="A0A1D1UV24"/>
<dbReference type="GO" id="GO:0008107">
    <property type="term" value="F:galactoside 2-alpha-L-fucosyltransferase activity"/>
    <property type="evidence" value="ECO:0007669"/>
    <property type="project" value="InterPro"/>
</dbReference>
<dbReference type="STRING" id="947166.A0A1D1UV24"/>
<name>A0A1D1UV24_RAMVA</name>
<dbReference type="UniPathway" id="UPA00378"/>
<organism evidence="5 6">
    <name type="scientific">Ramazzottius varieornatus</name>
    <name type="common">Water bear</name>
    <name type="synonym">Tardigrade</name>
    <dbReference type="NCBI Taxonomy" id="947166"/>
    <lineage>
        <taxon>Eukaryota</taxon>
        <taxon>Metazoa</taxon>
        <taxon>Ecdysozoa</taxon>
        <taxon>Tardigrada</taxon>
        <taxon>Eutardigrada</taxon>
        <taxon>Parachela</taxon>
        <taxon>Hypsibioidea</taxon>
        <taxon>Ramazzottiidae</taxon>
        <taxon>Ramazzottius</taxon>
    </lineage>
</organism>